<comment type="caution">
    <text evidence="1">The sequence shown here is derived from an EMBL/GenBank/DDBJ whole genome shotgun (WGS) entry which is preliminary data.</text>
</comment>
<dbReference type="RefSeq" id="WP_232177728.1">
    <property type="nucleotide sequence ID" value="NZ_JAJPWV010000003.1"/>
</dbReference>
<keyword evidence="2" id="KW-1185">Reference proteome</keyword>
<proteinExistence type="predicted"/>
<evidence type="ECO:0000313" key="2">
    <source>
        <dbReference type="Proteomes" id="UP001199919"/>
    </source>
</evidence>
<accession>A0ABS8U587</accession>
<reference evidence="1 2" key="1">
    <citation type="submission" date="2021-12" db="EMBL/GenBank/DDBJ databases">
        <title>Mucilaginibacter roseus genome.</title>
        <authorList>
            <person name="Ferreira J.R."/>
            <person name="Newman J.D."/>
        </authorList>
    </citation>
    <scope>NUCLEOTIDE SEQUENCE [LARGE SCALE GENOMIC DNA]</scope>
    <source>
        <strain evidence="1 2">LMG 28454</strain>
    </source>
</reference>
<evidence type="ECO:0000313" key="1">
    <source>
        <dbReference type="EMBL" id="MCD8741225.1"/>
    </source>
</evidence>
<organism evidence="1 2">
    <name type="scientific">Mucilaginibacter roseus</name>
    <dbReference type="NCBI Taxonomy" id="1528868"/>
    <lineage>
        <taxon>Bacteria</taxon>
        <taxon>Pseudomonadati</taxon>
        <taxon>Bacteroidota</taxon>
        <taxon>Sphingobacteriia</taxon>
        <taxon>Sphingobacteriales</taxon>
        <taxon>Sphingobacteriaceae</taxon>
        <taxon>Mucilaginibacter</taxon>
    </lineage>
</organism>
<gene>
    <name evidence="1" type="ORF">LT679_11480</name>
</gene>
<dbReference type="Proteomes" id="UP001199919">
    <property type="component" value="Unassembled WGS sequence"/>
</dbReference>
<protein>
    <submittedName>
        <fullName evidence="1">Uncharacterized protein</fullName>
    </submittedName>
</protein>
<name>A0ABS8U587_9SPHI</name>
<sequence>MSTLKETEYSLFVNFLVEFNTTAIDAITERYGIRSVVNKTVNNLKKEHLYKHL</sequence>
<dbReference type="EMBL" id="JAJPWV010000003">
    <property type="protein sequence ID" value="MCD8741225.1"/>
    <property type="molecule type" value="Genomic_DNA"/>
</dbReference>